<dbReference type="GO" id="GO:0071949">
    <property type="term" value="F:FAD binding"/>
    <property type="evidence" value="ECO:0007669"/>
    <property type="project" value="InterPro"/>
</dbReference>
<dbReference type="EMBL" id="LR999455">
    <property type="protein sequence ID" value="CAE6079041.1"/>
    <property type="molecule type" value="Genomic_DNA"/>
</dbReference>
<dbReference type="GO" id="GO:0004458">
    <property type="term" value="F:D-lactate dehydrogenase (cytochrome) activity"/>
    <property type="evidence" value="ECO:0007669"/>
    <property type="project" value="TreeGrafter"/>
</dbReference>
<dbReference type="InterPro" id="IPR016169">
    <property type="entry name" value="FAD-bd_PCMH_sub2"/>
</dbReference>
<evidence type="ECO:0000259" key="2">
    <source>
        <dbReference type="PROSITE" id="PS51387"/>
    </source>
</evidence>
<gene>
    <name evidence="3" type="ORF">AARE701A_LOCUS13973</name>
</gene>
<reference evidence="3" key="1">
    <citation type="submission" date="2021-01" db="EMBL/GenBank/DDBJ databases">
        <authorList>
            <person name="Bezrukov I."/>
        </authorList>
    </citation>
    <scope>NUCLEOTIDE SEQUENCE</scope>
</reference>
<dbReference type="GO" id="GO:0005739">
    <property type="term" value="C:mitochondrion"/>
    <property type="evidence" value="ECO:0007669"/>
    <property type="project" value="TreeGrafter"/>
</dbReference>
<comment type="similarity">
    <text evidence="1">Belongs to the FAD-binding oxidoreductase/transferase type 4 family.</text>
</comment>
<sequence>MNLSGATSVEGHHTLAPKGARVKALHVEDMDVVVEPGIGWLELNEYLEEYGLFFPLDPACWYGTMRDNVISLKVVLPNADVVKTASRARKSACRCLRYDLTRLMIGSEGTLGVITEITLRLQHSVSSRQCPSDHSIVIKGSRDHTSLKRRELML</sequence>
<dbReference type="InterPro" id="IPR016166">
    <property type="entry name" value="FAD-bd_PCMH"/>
</dbReference>
<dbReference type="PROSITE" id="PS51387">
    <property type="entry name" value="FAD_PCMH"/>
    <property type="match status" value="1"/>
</dbReference>
<evidence type="ECO:0000256" key="1">
    <source>
        <dbReference type="ARBA" id="ARBA00008000"/>
    </source>
</evidence>
<dbReference type="AlphaFoldDB" id="A0A8S2AG23"/>
<proteinExistence type="inferred from homology"/>
<dbReference type="Gene3D" id="3.30.465.10">
    <property type="match status" value="2"/>
</dbReference>
<dbReference type="GO" id="GO:0008720">
    <property type="term" value="F:D-lactate dehydrogenase (NAD+) activity"/>
    <property type="evidence" value="ECO:0007669"/>
    <property type="project" value="TreeGrafter"/>
</dbReference>
<feature type="domain" description="FAD-binding PCMH-type" evidence="2">
    <location>
        <begin position="1"/>
        <end position="124"/>
    </location>
</feature>
<evidence type="ECO:0000313" key="4">
    <source>
        <dbReference type="Proteomes" id="UP000682877"/>
    </source>
</evidence>
<dbReference type="InterPro" id="IPR036318">
    <property type="entry name" value="FAD-bd_PCMH-like_sf"/>
</dbReference>
<dbReference type="Proteomes" id="UP000682877">
    <property type="component" value="Chromosome 5"/>
</dbReference>
<keyword evidence="4" id="KW-1185">Reference proteome</keyword>
<dbReference type="InterPro" id="IPR006094">
    <property type="entry name" value="Oxid_FAD_bind_N"/>
</dbReference>
<name>A0A8S2AG23_ARAAE</name>
<dbReference type="PANTHER" id="PTHR11748:SF111">
    <property type="entry name" value="D-LACTATE DEHYDROGENASE, MITOCHONDRIAL-RELATED"/>
    <property type="match status" value="1"/>
</dbReference>
<accession>A0A8S2AG23</accession>
<protein>
    <recommendedName>
        <fullName evidence="2">FAD-binding PCMH-type domain-containing protein</fullName>
    </recommendedName>
</protein>
<evidence type="ECO:0000313" key="3">
    <source>
        <dbReference type="EMBL" id="CAE6079041.1"/>
    </source>
</evidence>
<dbReference type="Pfam" id="PF01565">
    <property type="entry name" value="FAD_binding_4"/>
    <property type="match status" value="1"/>
</dbReference>
<dbReference type="GO" id="GO:1903457">
    <property type="term" value="P:lactate catabolic process"/>
    <property type="evidence" value="ECO:0007669"/>
    <property type="project" value="TreeGrafter"/>
</dbReference>
<organism evidence="3 4">
    <name type="scientific">Arabidopsis arenosa</name>
    <name type="common">Sand rock-cress</name>
    <name type="synonym">Cardaminopsis arenosa</name>
    <dbReference type="NCBI Taxonomy" id="38785"/>
    <lineage>
        <taxon>Eukaryota</taxon>
        <taxon>Viridiplantae</taxon>
        <taxon>Streptophyta</taxon>
        <taxon>Embryophyta</taxon>
        <taxon>Tracheophyta</taxon>
        <taxon>Spermatophyta</taxon>
        <taxon>Magnoliopsida</taxon>
        <taxon>eudicotyledons</taxon>
        <taxon>Gunneridae</taxon>
        <taxon>Pentapetalae</taxon>
        <taxon>rosids</taxon>
        <taxon>malvids</taxon>
        <taxon>Brassicales</taxon>
        <taxon>Brassicaceae</taxon>
        <taxon>Camelineae</taxon>
        <taxon>Arabidopsis</taxon>
    </lineage>
</organism>
<dbReference type="PANTHER" id="PTHR11748">
    <property type="entry name" value="D-LACTATE DEHYDROGENASE"/>
    <property type="match status" value="1"/>
</dbReference>
<dbReference type="SUPFAM" id="SSF56176">
    <property type="entry name" value="FAD-binding/transporter-associated domain-like"/>
    <property type="match status" value="1"/>
</dbReference>